<proteinExistence type="predicted"/>
<dbReference type="STRING" id="1048983.EL17_04575"/>
<dbReference type="Pfam" id="PF09697">
    <property type="entry name" value="Porph_ging"/>
    <property type="match status" value="1"/>
</dbReference>
<dbReference type="OrthoDB" id="1440774at2"/>
<evidence type="ECO:0000313" key="1">
    <source>
        <dbReference type="EMBL" id="KEO74957.1"/>
    </source>
</evidence>
<reference evidence="1 2" key="1">
    <citation type="submission" date="2014-04" db="EMBL/GenBank/DDBJ databases">
        <title>Characterization and application of a salt tolerant electro-active bacterium.</title>
        <authorList>
            <person name="Yang L."/>
            <person name="Wei S."/>
            <person name="Tay Q.X.M."/>
        </authorList>
    </citation>
    <scope>NUCLEOTIDE SEQUENCE [LARGE SCALE GENOMIC DNA]</scope>
    <source>
        <strain evidence="1 2">LY1</strain>
    </source>
</reference>
<accession>A0A074LM44</accession>
<dbReference type="InterPro" id="IPR005901">
    <property type="entry name" value="GLPGLI"/>
</dbReference>
<comment type="caution">
    <text evidence="1">The sequence shown here is derived from an EMBL/GenBank/DDBJ whole genome shotgun (WGS) entry which is preliminary data.</text>
</comment>
<name>A0A074LM44_9BACT</name>
<dbReference type="Proteomes" id="UP000027821">
    <property type="component" value="Unassembled WGS sequence"/>
</dbReference>
<dbReference type="eggNOG" id="ENOG5031YMS">
    <property type="taxonomic scope" value="Bacteria"/>
</dbReference>
<sequence length="270" mass="31918">MKIFNTIILFFITLHILYAQNSKELSSNLAVFYEMNYIPDLSQLDEVKKTLTILLIRDQSSLFKTYNKYRQDSLVNHHSSIGTSFNEFNEIKKQIPSSSHNFQIVKEKKFITIYDKVIPDQYMYERNSIDIQWEILGEKQELFGFQVQKASTVYGGRKWEAWFTEEIPLNEGPYIFNGLPGLIITIEDSEGHYKFSLFKIKNDIKIPLTPYLVKKPIKTNEKDFLKLRKEFYLNASQKLAQTNMNINDKEIANAVDVRYRKKLNFIEREH</sequence>
<dbReference type="AlphaFoldDB" id="A0A074LM44"/>
<dbReference type="NCBIfam" id="TIGR01200">
    <property type="entry name" value="GLPGLI"/>
    <property type="match status" value="1"/>
</dbReference>
<evidence type="ECO:0008006" key="3">
    <source>
        <dbReference type="Google" id="ProtNLM"/>
    </source>
</evidence>
<gene>
    <name evidence="1" type="ORF">EL17_04575</name>
</gene>
<dbReference type="RefSeq" id="WP_051719825.1">
    <property type="nucleotide sequence ID" value="NZ_JMIH01000014.1"/>
</dbReference>
<organism evidence="1 2">
    <name type="scientific">Anditalea andensis</name>
    <dbReference type="NCBI Taxonomy" id="1048983"/>
    <lineage>
        <taxon>Bacteria</taxon>
        <taxon>Pseudomonadati</taxon>
        <taxon>Bacteroidota</taxon>
        <taxon>Cytophagia</taxon>
        <taxon>Cytophagales</taxon>
        <taxon>Cytophagaceae</taxon>
        <taxon>Anditalea</taxon>
    </lineage>
</organism>
<protein>
    <recommendedName>
        <fullName evidence="3">GLPGLI family protein</fullName>
    </recommendedName>
</protein>
<dbReference type="EMBL" id="JMIH01000014">
    <property type="protein sequence ID" value="KEO74957.1"/>
    <property type="molecule type" value="Genomic_DNA"/>
</dbReference>
<evidence type="ECO:0000313" key="2">
    <source>
        <dbReference type="Proteomes" id="UP000027821"/>
    </source>
</evidence>
<keyword evidence="2" id="KW-1185">Reference proteome</keyword>